<keyword evidence="1" id="KW-0812">Transmembrane</keyword>
<reference evidence="2" key="1">
    <citation type="submission" date="2021-01" db="EMBL/GenBank/DDBJ databases">
        <authorList>
            <person name="Corre E."/>
            <person name="Pelletier E."/>
            <person name="Niang G."/>
            <person name="Scheremetjew M."/>
            <person name="Finn R."/>
            <person name="Kale V."/>
            <person name="Holt S."/>
            <person name="Cochrane G."/>
            <person name="Meng A."/>
            <person name="Brown T."/>
            <person name="Cohen L."/>
        </authorList>
    </citation>
    <scope>NUCLEOTIDE SEQUENCE</scope>
    <source>
        <strain evidence="2">CCMP219</strain>
    </source>
</reference>
<name>A0A7R9VV54_9CHLO</name>
<keyword evidence="1" id="KW-1133">Transmembrane helix</keyword>
<organism evidence="2">
    <name type="scientific">Chlamydomonas euryale</name>
    <dbReference type="NCBI Taxonomy" id="1486919"/>
    <lineage>
        <taxon>Eukaryota</taxon>
        <taxon>Viridiplantae</taxon>
        <taxon>Chlorophyta</taxon>
        <taxon>core chlorophytes</taxon>
        <taxon>Chlorophyceae</taxon>
        <taxon>CS clade</taxon>
        <taxon>Chlamydomonadales</taxon>
        <taxon>Chlamydomonadaceae</taxon>
        <taxon>Chlamydomonas</taxon>
    </lineage>
</organism>
<gene>
    <name evidence="2" type="ORF">CEUR00632_LOCUS18265</name>
</gene>
<protein>
    <submittedName>
        <fullName evidence="2">Uncharacterized protein</fullName>
    </submittedName>
</protein>
<sequence>MGYEFSKRDALAVTGVASVLSARHFYRAKQLWPFRLSVILAWPTIGVAIMETVINNNTQRNVTMLSAQQPEGVEQAREANAAFVARMRHNADALSHDPSRK</sequence>
<feature type="transmembrane region" description="Helical" evidence="1">
    <location>
        <begin position="32"/>
        <end position="54"/>
    </location>
</feature>
<dbReference type="AlphaFoldDB" id="A0A7R9VV54"/>
<dbReference type="EMBL" id="HBEC01039302">
    <property type="protein sequence ID" value="CAD8305788.1"/>
    <property type="molecule type" value="Transcribed_RNA"/>
</dbReference>
<keyword evidence="1" id="KW-0472">Membrane</keyword>
<evidence type="ECO:0000313" key="2">
    <source>
        <dbReference type="EMBL" id="CAD8305788.1"/>
    </source>
</evidence>
<evidence type="ECO:0000256" key="1">
    <source>
        <dbReference type="SAM" id="Phobius"/>
    </source>
</evidence>
<accession>A0A7R9VV54</accession>
<proteinExistence type="predicted"/>